<organism evidence="2 3">
    <name type="scientific">Croceitalea vernalis</name>
    <dbReference type="NCBI Taxonomy" id="3075599"/>
    <lineage>
        <taxon>Bacteria</taxon>
        <taxon>Pseudomonadati</taxon>
        <taxon>Bacteroidota</taxon>
        <taxon>Flavobacteriia</taxon>
        <taxon>Flavobacteriales</taxon>
        <taxon>Flavobacteriaceae</taxon>
        <taxon>Croceitalea</taxon>
    </lineage>
</organism>
<protein>
    <recommendedName>
        <fullName evidence="4">DUF4177 domain-containing protein</fullName>
    </recommendedName>
</protein>
<dbReference type="EMBL" id="JAVRHU010000001">
    <property type="protein sequence ID" value="MDT0621145.1"/>
    <property type="molecule type" value="Genomic_DNA"/>
</dbReference>
<evidence type="ECO:0000256" key="1">
    <source>
        <dbReference type="SAM" id="SignalP"/>
    </source>
</evidence>
<feature type="chain" id="PRO_5046707535" description="DUF4177 domain-containing protein" evidence="1">
    <location>
        <begin position="21"/>
        <end position="145"/>
    </location>
</feature>
<feature type="signal peptide" evidence="1">
    <location>
        <begin position="1"/>
        <end position="20"/>
    </location>
</feature>
<dbReference type="RefSeq" id="WP_311384775.1">
    <property type="nucleotide sequence ID" value="NZ_JAVRHU010000001.1"/>
</dbReference>
<keyword evidence="3" id="KW-1185">Reference proteome</keyword>
<name>A0ABU3BG86_9FLAO</name>
<accession>A0ABU3BG86</accession>
<dbReference type="Proteomes" id="UP001250662">
    <property type="component" value="Unassembled WGS sequence"/>
</dbReference>
<keyword evidence="1" id="KW-0732">Signal</keyword>
<proteinExistence type="predicted"/>
<sequence length="145" mass="16354">MKKVLFIAFVALLATFEMNAQQFKVITSVESIVPNGLGRSRIVNAIEEKDYKEYTSVQTDEDNTRNKSKRGEIRVKNFEETKLLNFFNIGGIRFQNIAANDALLTSMINDMVANGWELAFVTSAVESAGKGDNQGIFITRYIFKK</sequence>
<comment type="caution">
    <text evidence="2">The sequence shown here is derived from an EMBL/GenBank/DDBJ whole genome shotgun (WGS) entry which is preliminary data.</text>
</comment>
<evidence type="ECO:0000313" key="2">
    <source>
        <dbReference type="EMBL" id="MDT0621145.1"/>
    </source>
</evidence>
<reference evidence="2 3" key="1">
    <citation type="submission" date="2023-09" db="EMBL/GenBank/DDBJ databases">
        <authorList>
            <person name="Rey-Velasco X."/>
        </authorList>
    </citation>
    <scope>NUCLEOTIDE SEQUENCE [LARGE SCALE GENOMIC DNA]</scope>
    <source>
        <strain evidence="2 3">P007</strain>
    </source>
</reference>
<evidence type="ECO:0008006" key="4">
    <source>
        <dbReference type="Google" id="ProtNLM"/>
    </source>
</evidence>
<gene>
    <name evidence="2" type="ORF">RM520_05890</name>
</gene>
<evidence type="ECO:0000313" key="3">
    <source>
        <dbReference type="Proteomes" id="UP001250662"/>
    </source>
</evidence>